<dbReference type="Proteomes" id="UP000187151">
    <property type="component" value="Unassembled WGS sequence"/>
</dbReference>
<evidence type="ECO:0000313" key="2">
    <source>
        <dbReference type="EMBL" id="OLZ55081.1"/>
    </source>
</evidence>
<comment type="caution">
    <text evidence="2">The sequence shown here is derived from an EMBL/GenBank/DDBJ whole genome shotgun (WGS) entry which is preliminary data.</text>
</comment>
<dbReference type="InterPro" id="IPR041657">
    <property type="entry name" value="HTH_17"/>
</dbReference>
<sequence length="69" mass="8030">MPPRRLGGFVFLGGVVVKLLTVADVAEFLSKPESWVYDNWRSKKIPFRRVGQALRCRPSDLEKWLDRQN</sequence>
<accession>A0ABX3FU14</accession>
<evidence type="ECO:0000313" key="3">
    <source>
        <dbReference type="Proteomes" id="UP000187151"/>
    </source>
</evidence>
<proteinExistence type="predicted"/>
<name>A0ABX3FU14_9ACTN</name>
<gene>
    <name evidence="2" type="ORF">AVW11_30150</name>
</gene>
<keyword evidence="3" id="KW-1185">Reference proteome</keyword>
<dbReference type="Pfam" id="PF12728">
    <property type="entry name" value="HTH_17"/>
    <property type="match status" value="1"/>
</dbReference>
<reference evidence="2 3" key="1">
    <citation type="submission" date="2016-01" db="EMBL/GenBank/DDBJ databases">
        <title>Streptomyces amritsarensis strain MTCC 11845 genome sequencing and assembly.</title>
        <authorList>
            <person name="Sharma D."/>
            <person name="Nair G.R."/>
            <person name="Kaur G."/>
            <person name="Manhas R.K."/>
            <person name="Mayilraj S."/>
        </authorList>
    </citation>
    <scope>NUCLEOTIDE SEQUENCE [LARGE SCALE GENOMIC DNA]</scope>
    <source>
        <strain evidence="2 3">MTCC 11845</strain>
    </source>
</reference>
<feature type="domain" description="Helix-turn-helix" evidence="1">
    <location>
        <begin position="19"/>
        <end position="68"/>
    </location>
</feature>
<dbReference type="EMBL" id="MQUR01000102">
    <property type="protein sequence ID" value="OLZ55081.1"/>
    <property type="molecule type" value="Genomic_DNA"/>
</dbReference>
<protein>
    <submittedName>
        <fullName evidence="2">Helix-turn-helix domain-containing protein</fullName>
    </submittedName>
</protein>
<organism evidence="2 3">
    <name type="scientific">Streptomyces amritsarensis</name>
    <dbReference type="NCBI Taxonomy" id="681158"/>
    <lineage>
        <taxon>Bacteria</taxon>
        <taxon>Bacillati</taxon>
        <taxon>Actinomycetota</taxon>
        <taxon>Actinomycetes</taxon>
        <taxon>Kitasatosporales</taxon>
        <taxon>Streptomycetaceae</taxon>
        <taxon>Streptomyces</taxon>
    </lineage>
</organism>
<evidence type="ECO:0000259" key="1">
    <source>
        <dbReference type="Pfam" id="PF12728"/>
    </source>
</evidence>